<dbReference type="AlphaFoldDB" id="A0A853G572"/>
<comment type="caution">
    <text evidence="1">The sequence shown here is derived from an EMBL/GenBank/DDBJ whole genome shotgun (WGS) entry which is preliminary data.</text>
</comment>
<dbReference type="EMBL" id="JACCHU010000001">
    <property type="protein sequence ID" value="NYT52023.1"/>
    <property type="molecule type" value="Genomic_DNA"/>
</dbReference>
<protein>
    <submittedName>
        <fullName evidence="1">Uncharacterized protein</fullName>
    </submittedName>
</protein>
<organism evidence="1 2">
    <name type="scientific">Candidatus Vesicomyosocius endoextente</name>
    <dbReference type="NCBI Taxonomy" id="2738853"/>
    <lineage>
        <taxon>Bacteria</taxon>
        <taxon>Pseudomonadati</taxon>
        <taxon>Pseudomonadota</taxon>
        <taxon>Gammaproteobacteria</taxon>
        <taxon>Candidatus Pseudothioglobaceae</taxon>
        <taxon>Candidatus Vesicomyidisocius</taxon>
    </lineage>
</organism>
<gene>
    <name evidence="1" type="ORF">H0A74_00295</name>
</gene>
<sequence length="51" mass="5962">MPLKEYMPTNSSTVPVVEAEIRLLPDNMNKKIDSYLRLTYDEVYEIINLNS</sequence>
<name>A0A853G572_9GAMM</name>
<dbReference type="Proteomes" id="UP000525329">
    <property type="component" value="Unassembled WGS sequence"/>
</dbReference>
<evidence type="ECO:0000313" key="1">
    <source>
        <dbReference type="EMBL" id="NYT52023.1"/>
    </source>
</evidence>
<proteinExistence type="predicted"/>
<reference evidence="1 2" key="1">
    <citation type="submission" date="2020-05" db="EMBL/GenBank/DDBJ databases">
        <title>Horizontal transmission and recombination maintain forever young bacterial symbiont genomes.</title>
        <authorList>
            <person name="Russell S.L."/>
            <person name="Pepper-Tunick E."/>
            <person name="Svedberg J."/>
            <person name="Byrne A."/>
            <person name="Ruelas Castillo J."/>
            <person name="Vollmers C."/>
            <person name="Beinart R.A."/>
            <person name="Corbett-Detig R."/>
        </authorList>
    </citation>
    <scope>NUCLEOTIDE SEQUENCE [LARGE SCALE GENOMIC DNA]</scope>
    <source>
        <strain evidence="1">Monterey_2004</strain>
    </source>
</reference>
<accession>A0A853G572</accession>
<evidence type="ECO:0000313" key="2">
    <source>
        <dbReference type="Proteomes" id="UP000525329"/>
    </source>
</evidence>